<proteinExistence type="predicted"/>
<organism evidence="1 2">
    <name type="scientific">Glomus cerebriforme</name>
    <dbReference type="NCBI Taxonomy" id="658196"/>
    <lineage>
        <taxon>Eukaryota</taxon>
        <taxon>Fungi</taxon>
        <taxon>Fungi incertae sedis</taxon>
        <taxon>Mucoromycota</taxon>
        <taxon>Glomeromycotina</taxon>
        <taxon>Glomeromycetes</taxon>
        <taxon>Glomerales</taxon>
        <taxon>Glomeraceae</taxon>
        <taxon>Glomus</taxon>
    </lineage>
</organism>
<dbReference type="OrthoDB" id="2386294at2759"/>
<sequence length="62" mass="7158">MDIDLRNYLQQKHNQRIWGERIKIMCDIIDAIDHLGFCGPADKSPKSMYGNLPYVAPVIARK</sequence>
<comment type="caution">
    <text evidence="1">The sequence shown here is derived from an EMBL/GenBank/DDBJ whole genome shotgun (WGS) entry which is preliminary data.</text>
</comment>
<accession>A0A397T5U8</accession>
<gene>
    <name evidence="1" type="ORF">C1645_876069</name>
</gene>
<evidence type="ECO:0000313" key="2">
    <source>
        <dbReference type="Proteomes" id="UP000265703"/>
    </source>
</evidence>
<protein>
    <submittedName>
        <fullName evidence="1">Uncharacterized protein</fullName>
    </submittedName>
</protein>
<dbReference type="Proteomes" id="UP000265703">
    <property type="component" value="Unassembled WGS sequence"/>
</dbReference>
<name>A0A397T5U8_9GLOM</name>
<keyword evidence="2" id="KW-1185">Reference proteome</keyword>
<dbReference type="EMBL" id="QKYT01000180">
    <property type="protein sequence ID" value="RIA90491.1"/>
    <property type="molecule type" value="Genomic_DNA"/>
</dbReference>
<dbReference type="AlphaFoldDB" id="A0A397T5U8"/>
<reference evidence="1 2" key="1">
    <citation type="submission" date="2018-06" db="EMBL/GenBank/DDBJ databases">
        <title>Comparative genomics reveals the genomic features of Rhizophagus irregularis, R. cerebriforme, R. diaphanum and Gigaspora rosea, and their symbiotic lifestyle signature.</title>
        <authorList>
            <person name="Morin E."/>
            <person name="San Clemente H."/>
            <person name="Chen E.C.H."/>
            <person name="De La Providencia I."/>
            <person name="Hainaut M."/>
            <person name="Kuo A."/>
            <person name="Kohler A."/>
            <person name="Murat C."/>
            <person name="Tang N."/>
            <person name="Roy S."/>
            <person name="Loubradou J."/>
            <person name="Henrissat B."/>
            <person name="Grigoriev I.V."/>
            <person name="Corradi N."/>
            <person name="Roux C."/>
            <person name="Martin F.M."/>
        </authorList>
    </citation>
    <scope>NUCLEOTIDE SEQUENCE [LARGE SCALE GENOMIC DNA]</scope>
    <source>
        <strain evidence="1 2">DAOM 227022</strain>
    </source>
</reference>
<evidence type="ECO:0000313" key="1">
    <source>
        <dbReference type="EMBL" id="RIA90491.1"/>
    </source>
</evidence>